<name>A0A9J7J372_SPOLT</name>
<dbReference type="AlphaFoldDB" id="A0A9J7J372"/>
<sequence length="440" mass="50818">MLEMVEVERKRQESNVTIGLQLEDGERRTADFSPNTSLYDLVISLAPGELNSLEHPTIMYMRQEVVGENALREKTLRQLGLIRGRAILRLLNKQTEARQANVSAFYRRPVSEHKETDEKNIVKKAKEQKTDEPPSGSSDMHKLNIDQYHKPDIIDKVKESIQQENKKKEIKVKEQESSSGEQVTGINIDKEELMDVDVKKSNLSFSSQSREYLERRLKIEEEVTFIGAQKAIAFMQPDSIEEEIEDLPDDFYELTVDEVRRLYHDLQQHRISLENTPLVSSTKQKELEEQASLQKLNVYKNVVVRIQFPDQIILQGVFTPMNTIEDVTEFIKGHLRNPSKEFHIFVTPLKETLDPKMTLLDAKFVPCVHMHFKWIKEDMAKQPYLKDEIYQKRTASDAASILASKYRATARRKPDDAPSTSKVPSASTSKGNKMPKWFKN</sequence>
<dbReference type="GeneID" id="111362828"/>
<reference evidence="3" key="1">
    <citation type="submission" date="2025-08" db="UniProtKB">
        <authorList>
            <consortium name="RefSeq"/>
        </authorList>
    </citation>
    <scope>IDENTIFICATION</scope>
    <source>
        <strain evidence="3">Ishihara</strain>
        <tissue evidence="3">Whole body</tissue>
    </source>
</reference>
<dbReference type="GO" id="GO:0012506">
    <property type="term" value="C:vesicle membrane"/>
    <property type="evidence" value="ECO:0007669"/>
    <property type="project" value="TreeGrafter"/>
</dbReference>
<evidence type="ECO:0000256" key="1">
    <source>
        <dbReference type="SAM" id="MobiDB-lite"/>
    </source>
</evidence>
<dbReference type="SUPFAM" id="SSF54236">
    <property type="entry name" value="Ubiquitin-like"/>
    <property type="match status" value="1"/>
</dbReference>
<dbReference type="PANTHER" id="PTHR46467">
    <property type="entry name" value="TETHER CONTAINING UBX DOMAIN FOR GLUT4"/>
    <property type="match status" value="1"/>
</dbReference>
<gene>
    <name evidence="3" type="primary">LOC111362828</name>
</gene>
<dbReference type="GO" id="GO:0005737">
    <property type="term" value="C:cytoplasm"/>
    <property type="evidence" value="ECO:0007669"/>
    <property type="project" value="TreeGrafter"/>
</dbReference>
<dbReference type="GO" id="GO:0006886">
    <property type="term" value="P:intracellular protein transport"/>
    <property type="evidence" value="ECO:0007669"/>
    <property type="project" value="TreeGrafter"/>
</dbReference>
<dbReference type="GO" id="GO:0005634">
    <property type="term" value="C:nucleus"/>
    <property type="evidence" value="ECO:0007669"/>
    <property type="project" value="TreeGrafter"/>
</dbReference>
<dbReference type="InterPro" id="IPR059238">
    <property type="entry name" value="UBX1_UBXN9"/>
</dbReference>
<feature type="region of interest" description="Disordered" evidence="1">
    <location>
        <begin position="407"/>
        <end position="440"/>
    </location>
</feature>
<dbReference type="Proteomes" id="UP000301870">
    <property type="component" value="Unplaced"/>
</dbReference>
<feature type="region of interest" description="Disordered" evidence="1">
    <location>
        <begin position="113"/>
        <end position="144"/>
    </location>
</feature>
<evidence type="ECO:0000313" key="3">
    <source>
        <dbReference type="RefSeq" id="XP_022835346.1"/>
    </source>
</evidence>
<keyword evidence="2" id="KW-1185">Reference proteome</keyword>
<dbReference type="CDD" id="cd17075">
    <property type="entry name" value="UBX1_UBXN9"/>
    <property type="match status" value="1"/>
</dbReference>
<dbReference type="CDD" id="cd16118">
    <property type="entry name" value="UBX2_UBXN9"/>
    <property type="match status" value="1"/>
</dbReference>
<dbReference type="GO" id="GO:0042593">
    <property type="term" value="P:glucose homeostasis"/>
    <property type="evidence" value="ECO:0007669"/>
    <property type="project" value="TreeGrafter"/>
</dbReference>
<dbReference type="Gene3D" id="3.10.20.90">
    <property type="entry name" value="Phosphatidylinositol 3-kinase Catalytic Subunit, Chain A, domain 1"/>
    <property type="match status" value="1"/>
</dbReference>
<dbReference type="InterPro" id="IPR029071">
    <property type="entry name" value="Ubiquitin-like_domsf"/>
</dbReference>
<accession>A0A9J7J372</accession>
<dbReference type="PANTHER" id="PTHR46467:SF1">
    <property type="entry name" value="TETHER CONTAINING UBX DOMAIN FOR GLUT4"/>
    <property type="match status" value="1"/>
</dbReference>
<feature type="compositionally biased region" description="Polar residues" evidence="1">
    <location>
        <begin position="418"/>
        <end position="431"/>
    </location>
</feature>
<protein>
    <submittedName>
        <fullName evidence="3">Tether containing UBX domain for GLUT4 isoform X3</fullName>
    </submittedName>
</protein>
<dbReference type="RefSeq" id="XP_022835346.1">
    <property type="nucleotide sequence ID" value="XM_022979578.1"/>
</dbReference>
<feature type="compositionally biased region" description="Basic and acidic residues" evidence="1">
    <location>
        <begin position="113"/>
        <end position="132"/>
    </location>
</feature>
<evidence type="ECO:0000313" key="2">
    <source>
        <dbReference type="Proteomes" id="UP000301870"/>
    </source>
</evidence>
<proteinExistence type="predicted"/>
<organism evidence="2 3">
    <name type="scientific">Spodoptera litura</name>
    <name type="common">Asian cotton leafworm</name>
    <dbReference type="NCBI Taxonomy" id="69820"/>
    <lineage>
        <taxon>Eukaryota</taxon>
        <taxon>Metazoa</taxon>
        <taxon>Ecdysozoa</taxon>
        <taxon>Arthropoda</taxon>
        <taxon>Hexapoda</taxon>
        <taxon>Insecta</taxon>
        <taxon>Pterygota</taxon>
        <taxon>Neoptera</taxon>
        <taxon>Endopterygota</taxon>
        <taxon>Lepidoptera</taxon>
        <taxon>Glossata</taxon>
        <taxon>Ditrysia</taxon>
        <taxon>Noctuoidea</taxon>
        <taxon>Noctuidae</taxon>
        <taxon>Amphipyrinae</taxon>
        <taxon>Spodoptera</taxon>
    </lineage>
</organism>